<organism evidence="3 4">
    <name type="scientific">Parelaphostrongylus tenuis</name>
    <name type="common">Meningeal worm</name>
    <dbReference type="NCBI Taxonomy" id="148309"/>
    <lineage>
        <taxon>Eukaryota</taxon>
        <taxon>Metazoa</taxon>
        <taxon>Ecdysozoa</taxon>
        <taxon>Nematoda</taxon>
        <taxon>Chromadorea</taxon>
        <taxon>Rhabditida</taxon>
        <taxon>Rhabditina</taxon>
        <taxon>Rhabditomorpha</taxon>
        <taxon>Strongyloidea</taxon>
        <taxon>Metastrongylidae</taxon>
        <taxon>Parelaphostrongylus</taxon>
    </lineage>
</organism>
<keyword evidence="1" id="KW-0175">Coiled coil</keyword>
<feature type="compositionally biased region" description="Basic and acidic residues" evidence="2">
    <location>
        <begin position="24"/>
        <end position="37"/>
    </location>
</feature>
<evidence type="ECO:0000256" key="2">
    <source>
        <dbReference type="SAM" id="MobiDB-lite"/>
    </source>
</evidence>
<accession>A0AAD5M130</accession>
<comment type="caution">
    <text evidence="3">The sequence shown here is derived from an EMBL/GenBank/DDBJ whole genome shotgun (WGS) entry which is preliminary data.</text>
</comment>
<sequence>MSPGGTPIGSPTKRWNERNVTLSKSKEYKSPADDKKVSKSPLQSFMSSFTWESFKRNPDLWRKRISDSVNKQIRHAHATIGQLRYLEPQLHKLDRQLGFANMKCRTQYERLLFIKELRKHADQVLGNFDLSLGKTIDEVVSEAPPLLKSSVRLYQTRWRKAIATSKWQQDIDKAKENMERALERYKKCEEELETKRIHLELYKEIRDIKGNLDGLNDEDKLQKIERCIQKEFP</sequence>
<dbReference type="AlphaFoldDB" id="A0AAD5M130"/>
<evidence type="ECO:0000313" key="4">
    <source>
        <dbReference type="Proteomes" id="UP001196413"/>
    </source>
</evidence>
<feature type="coiled-coil region" evidence="1">
    <location>
        <begin position="164"/>
        <end position="198"/>
    </location>
</feature>
<gene>
    <name evidence="3" type="ORF">KIN20_003260</name>
</gene>
<dbReference type="Proteomes" id="UP001196413">
    <property type="component" value="Unassembled WGS sequence"/>
</dbReference>
<feature type="region of interest" description="Disordered" evidence="2">
    <location>
        <begin position="1"/>
        <end position="39"/>
    </location>
</feature>
<evidence type="ECO:0000256" key="1">
    <source>
        <dbReference type="SAM" id="Coils"/>
    </source>
</evidence>
<proteinExistence type="predicted"/>
<protein>
    <submittedName>
        <fullName evidence="3">Uncharacterized protein</fullName>
    </submittedName>
</protein>
<name>A0AAD5M130_PARTN</name>
<reference evidence="3" key="1">
    <citation type="submission" date="2021-06" db="EMBL/GenBank/DDBJ databases">
        <title>Parelaphostrongylus tenuis whole genome reference sequence.</title>
        <authorList>
            <person name="Garwood T.J."/>
            <person name="Larsen P.A."/>
            <person name="Fountain-Jones N.M."/>
            <person name="Garbe J.R."/>
            <person name="Macchietto M.G."/>
            <person name="Kania S.A."/>
            <person name="Gerhold R.W."/>
            <person name="Richards J.E."/>
            <person name="Wolf T.M."/>
        </authorList>
    </citation>
    <scope>NUCLEOTIDE SEQUENCE</scope>
    <source>
        <strain evidence="3">MNPRO001-30</strain>
        <tissue evidence="3">Meninges</tissue>
    </source>
</reference>
<keyword evidence="4" id="KW-1185">Reference proteome</keyword>
<dbReference type="EMBL" id="JAHQIW010000420">
    <property type="protein sequence ID" value="KAJ1348048.1"/>
    <property type="molecule type" value="Genomic_DNA"/>
</dbReference>
<evidence type="ECO:0000313" key="3">
    <source>
        <dbReference type="EMBL" id="KAJ1348048.1"/>
    </source>
</evidence>